<feature type="region of interest" description="Disordered" evidence="1">
    <location>
        <begin position="31"/>
        <end position="106"/>
    </location>
</feature>
<gene>
    <name evidence="2" type="ORF">scyTo_0017097</name>
</gene>
<evidence type="ECO:0000256" key="1">
    <source>
        <dbReference type="SAM" id="MobiDB-lite"/>
    </source>
</evidence>
<sequence>MSFSPDPPFYPHLHFSPVSSLSFNLNSLSCQESDTPKRRLKLSPESGNPSPEALPVATDTKTPTDQSPNSPCRLEAMNTDQCQTPVKRTVPKPVSEEKTSVDIVKH</sequence>
<name>A0A401Q466_SCYTO</name>
<dbReference type="STRING" id="75743.A0A401Q466"/>
<dbReference type="Proteomes" id="UP000288216">
    <property type="component" value="Unassembled WGS sequence"/>
</dbReference>
<reference evidence="2 3" key="1">
    <citation type="journal article" date="2018" name="Nat. Ecol. Evol.">
        <title>Shark genomes provide insights into elasmobranch evolution and the origin of vertebrates.</title>
        <authorList>
            <person name="Hara Y"/>
            <person name="Yamaguchi K"/>
            <person name="Onimaru K"/>
            <person name="Kadota M"/>
            <person name="Koyanagi M"/>
            <person name="Keeley SD"/>
            <person name="Tatsumi K"/>
            <person name="Tanaka K"/>
            <person name="Motone F"/>
            <person name="Kageyama Y"/>
            <person name="Nozu R"/>
            <person name="Adachi N"/>
            <person name="Nishimura O"/>
            <person name="Nakagawa R"/>
            <person name="Tanegashima C"/>
            <person name="Kiyatake I"/>
            <person name="Matsumoto R"/>
            <person name="Murakumo K"/>
            <person name="Nishida K"/>
            <person name="Terakita A"/>
            <person name="Kuratani S"/>
            <person name="Sato K"/>
            <person name="Hyodo S Kuraku.S."/>
        </authorList>
    </citation>
    <scope>NUCLEOTIDE SEQUENCE [LARGE SCALE GENOMIC DNA]</scope>
</reference>
<keyword evidence="3" id="KW-1185">Reference proteome</keyword>
<accession>A0A401Q466</accession>
<evidence type="ECO:0000313" key="2">
    <source>
        <dbReference type="EMBL" id="GCB80175.1"/>
    </source>
</evidence>
<comment type="caution">
    <text evidence="2">The sequence shown here is derived from an EMBL/GenBank/DDBJ whole genome shotgun (WGS) entry which is preliminary data.</text>
</comment>
<proteinExistence type="predicted"/>
<dbReference type="EMBL" id="BFAA01010827">
    <property type="protein sequence ID" value="GCB80175.1"/>
    <property type="molecule type" value="Genomic_DNA"/>
</dbReference>
<protein>
    <submittedName>
        <fullName evidence="2">Uncharacterized protein</fullName>
    </submittedName>
</protein>
<organism evidence="2 3">
    <name type="scientific">Scyliorhinus torazame</name>
    <name type="common">Cloudy catshark</name>
    <name type="synonym">Catulus torazame</name>
    <dbReference type="NCBI Taxonomy" id="75743"/>
    <lineage>
        <taxon>Eukaryota</taxon>
        <taxon>Metazoa</taxon>
        <taxon>Chordata</taxon>
        <taxon>Craniata</taxon>
        <taxon>Vertebrata</taxon>
        <taxon>Chondrichthyes</taxon>
        <taxon>Elasmobranchii</taxon>
        <taxon>Galeomorphii</taxon>
        <taxon>Galeoidea</taxon>
        <taxon>Carcharhiniformes</taxon>
        <taxon>Scyliorhinidae</taxon>
        <taxon>Scyliorhinus</taxon>
    </lineage>
</organism>
<dbReference type="AlphaFoldDB" id="A0A401Q466"/>
<dbReference type="OrthoDB" id="26523at2759"/>
<feature type="compositionally biased region" description="Polar residues" evidence="1">
    <location>
        <begin position="59"/>
        <end position="70"/>
    </location>
</feature>
<evidence type="ECO:0000313" key="3">
    <source>
        <dbReference type="Proteomes" id="UP000288216"/>
    </source>
</evidence>
<feature type="compositionally biased region" description="Basic and acidic residues" evidence="1">
    <location>
        <begin position="94"/>
        <end position="106"/>
    </location>
</feature>